<accession>A0ABQ4Z5X9</accession>
<dbReference type="EMBL" id="BQNB010011057">
    <property type="protein sequence ID" value="GJS85530.1"/>
    <property type="molecule type" value="Genomic_DNA"/>
</dbReference>
<feature type="chain" id="PRO_5045905398" evidence="1">
    <location>
        <begin position="24"/>
        <end position="78"/>
    </location>
</feature>
<proteinExistence type="predicted"/>
<comment type="caution">
    <text evidence="2">The sequence shown here is derived from an EMBL/GenBank/DDBJ whole genome shotgun (WGS) entry which is preliminary data.</text>
</comment>
<keyword evidence="3" id="KW-1185">Reference proteome</keyword>
<organism evidence="2 3">
    <name type="scientific">Tanacetum coccineum</name>
    <dbReference type="NCBI Taxonomy" id="301880"/>
    <lineage>
        <taxon>Eukaryota</taxon>
        <taxon>Viridiplantae</taxon>
        <taxon>Streptophyta</taxon>
        <taxon>Embryophyta</taxon>
        <taxon>Tracheophyta</taxon>
        <taxon>Spermatophyta</taxon>
        <taxon>Magnoliopsida</taxon>
        <taxon>eudicotyledons</taxon>
        <taxon>Gunneridae</taxon>
        <taxon>Pentapetalae</taxon>
        <taxon>asterids</taxon>
        <taxon>campanulids</taxon>
        <taxon>Asterales</taxon>
        <taxon>Asteraceae</taxon>
        <taxon>Asteroideae</taxon>
        <taxon>Anthemideae</taxon>
        <taxon>Anthemidinae</taxon>
        <taxon>Tanacetum</taxon>
    </lineage>
</organism>
<name>A0ABQ4Z5X9_9ASTR</name>
<feature type="signal peptide" evidence="1">
    <location>
        <begin position="1"/>
        <end position="23"/>
    </location>
</feature>
<reference evidence="2" key="2">
    <citation type="submission" date="2022-01" db="EMBL/GenBank/DDBJ databases">
        <authorList>
            <person name="Yamashiro T."/>
            <person name="Shiraishi A."/>
            <person name="Satake H."/>
            <person name="Nakayama K."/>
        </authorList>
    </citation>
    <scope>NUCLEOTIDE SEQUENCE</scope>
</reference>
<evidence type="ECO:0000256" key="1">
    <source>
        <dbReference type="SAM" id="SignalP"/>
    </source>
</evidence>
<dbReference type="Proteomes" id="UP001151760">
    <property type="component" value="Unassembled WGS sequence"/>
</dbReference>
<reference evidence="2" key="1">
    <citation type="journal article" date="2022" name="Int. J. Mol. Sci.">
        <title>Draft Genome of Tanacetum Coccineum: Genomic Comparison of Closely Related Tanacetum-Family Plants.</title>
        <authorList>
            <person name="Yamashiro T."/>
            <person name="Shiraishi A."/>
            <person name="Nakayama K."/>
            <person name="Satake H."/>
        </authorList>
    </citation>
    <scope>NUCLEOTIDE SEQUENCE</scope>
</reference>
<keyword evidence="1" id="KW-0732">Signal</keyword>
<sequence>MGGGWRWWCGGDEVGMVLMVRVAWLCCDEDDGLEMVGWCCCGDGGGDGRSVVGVASVYVVDGVDGVGGSELMATVRRW</sequence>
<gene>
    <name evidence="2" type="ORF">Tco_0752071</name>
</gene>
<protein>
    <submittedName>
        <fullName evidence="2">Uncharacterized protein</fullName>
    </submittedName>
</protein>
<evidence type="ECO:0000313" key="2">
    <source>
        <dbReference type="EMBL" id="GJS85530.1"/>
    </source>
</evidence>
<evidence type="ECO:0000313" key="3">
    <source>
        <dbReference type="Proteomes" id="UP001151760"/>
    </source>
</evidence>